<dbReference type="Gene3D" id="2.170.130.10">
    <property type="entry name" value="TonB-dependent receptor, plug domain"/>
    <property type="match status" value="1"/>
</dbReference>
<dbReference type="InterPro" id="IPR012910">
    <property type="entry name" value="Plug_dom"/>
</dbReference>
<dbReference type="STRING" id="887898.HMPREF0551_2314"/>
<dbReference type="SUPFAM" id="SSF56935">
    <property type="entry name" value="Porins"/>
    <property type="match status" value="1"/>
</dbReference>
<dbReference type="InterPro" id="IPR036942">
    <property type="entry name" value="Beta-barrel_TonB_sf"/>
</dbReference>
<dbReference type="InterPro" id="IPR037066">
    <property type="entry name" value="Plug_dom_sf"/>
</dbReference>
<comment type="similarity">
    <text evidence="2 10 11">Belongs to the TonB-dependent receptor family.</text>
</comment>
<keyword evidence="7 10" id="KW-0472">Membrane</keyword>
<dbReference type="PANTHER" id="PTHR32552">
    <property type="entry name" value="FERRICHROME IRON RECEPTOR-RELATED"/>
    <property type="match status" value="1"/>
</dbReference>
<keyword evidence="6 11" id="KW-0798">TonB box</keyword>
<dbReference type="Pfam" id="PF07715">
    <property type="entry name" value="Plug"/>
    <property type="match status" value="1"/>
</dbReference>
<dbReference type="GO" id="GO:0015344">
    <property type="term" value="F:siderophore uptake transmembrane transporter activity"/>
    <property type="evidence" value="ECO:0007669"/>
    <property type="project" value="TreeGrafter"/>
</dbReference>
<evidence type="ECO:0000313" key="15">
    <source>
        <dbReference type="Proteomes" id="UP000011021"/>
    </source>
</evidence>
<evidence type="ECO:0000256" key="3">
    <source>
        <dbReference type="ARBA" id="ARBA00022448"/>
    </source>
</evidence>
<dbReference type="GO" id="GO:0009279">
    <property type="term" value="C:cell outer membrane"/>
    <property type="evidence" value="ECO:0007669"/>
    <property type="project" value="UniProtKB-SubCell"/>
</dbReference>
<keyword evidence="5 10" id="KW-0812">Transmembrane</keyword>
<keyword evidence="15" id="KW-1185">Reference proteome</keyword>
<dbReference type="RefSeq" id="WP_005674735.1">
    <property type="nucleotide sequence ID" value="NZ_CP146288.1"/>
</dbReference>
<keyword evidence="8 14" id="KW-0675">Receptor</keyword>
<dbReference type="Pfam" id="PF00593">
    <property type="entry name" value="TonB_dep_Rec_b-barrel"/>
    <property type="match status" value="1"/>
</dbReference>
<dbReference type="Gene3D" id="2.40.170.20">
    <property type="entry name" value="TonB-dependent receptor, beta-barrel domain"/>
    <property type="match status" value="1"/>
</dbReference>
<evidence type="ECO:0000256" key="11">
    <source>
        <dbReference type="RuleBase" id="RU003357"/>
    </source>
</evidence>
<evidence type="ECO:0000256" key="4">
    <source>
        <dbReference type="ARBA" id="ARBA00022452"/>
    </source>
</evidence>
<evidence type="ECO:0000256" key="8">
    <source>
        <dbReference type="ARBA" id="ARBA00023170"/>
    </source>
</evidence>
<comment type="caution">
    <text evidence="14">The sequence shown here is derived from an EMBL/GenBank/DDBJ whole genome shotgun (WGS) entry which is preliminary data.</text>
</comment>
<feature type="domain" description="TonB-dependent receptor-like beta-barrel" evidence="12">
    <location>
        <begin position="258"/>
        <end position="698"/>
    </location>
</feature>
<feature type="domain" description="TonB-dependent receptor plug" evidence="13">
    <location>
        <begin position="91"/>
        <end position="182"/>
    </location>
</feature>
<evidence type="ECO:0000256" key="9">
    <source>
        <dbReference type="ARBA" id="ARBA00023237"/>
    </source>
</evidence>
<keyword evidence="9 10" id="KW-0998">Cell outer membrane</keyword>
<dbReference type="EMBL" id="AEQP01000022">
    <property type="protein sequence ID" value="EFV94199.1"/>
    <property type="molecule type" value="Genomic_DNA"/>
</dbReference>
<evidence type="ECO:0000313" key="14">
    <source>
        <dbReference type="EMBL" id="EFV94199.1"/>
    </source>
</evidence>
<protein>
    <submittedName>
        <fullName evidence="14">TonB-dependent siderophore receptor</fullName>
    </submittedName>
</protein>
<sequence>MTSKKNISSTPAGQQRSLRSLAGRGWQPRMLALTLAALFAPVGGFAQDSTAVEETATLPRISVVGTSGTDEVRQAQRRVQVGPLGERDSVATPYSVSAVSAEQMADDQNFSVQDALRYLPWVQADTVRPQTRGVQGSVIQNSRVDGFNMVSTTNYPTEQFERIEVLNGVAGSLYGPATGSGVFGFTQKRAGTTGTNTLRLGIDSDARPSIHADLWTPLTADKRWRVRANLLQETGNSYAEGSHRRRTFGGVALDADLTPSTQWQVNASHYRFIRRGEAGSFGVAANVPFPAAVDPKRVGYGQPYSGNDNETSTITTRVLHRLDSGWQLTAGLSRQIADRESTSVSNTLRSAAGNYVTTSSSTTASRFTVTGNQLSLNGKVQAGGMQHDITVANNGFDWNNYNPRAGRSIMLGQASLAAPTLYAQPDWPDFKQRYQSAAQRQQSLILADTVDLDPNWQVMLSASYSWMKLTNYNRAGAATRSSSDHGLSPFAGVMYRFDPVNSVYLSYGDTLQPGDAAPAGTGNAGEVLDPYRSKQWELGYKTRLHAFDANIALFRIERPFAYTDSETLLNNLPVYREAGKQRNRGFEGSISGNVTQDLSMTAMVSWLDPRMVASANAASRDKKIVGLSSWTASLMGDMRIRAVPGLSVNARFITMNRRAANYANTDWIGGYGRLDVGARWEQQLWGHDTTWRLTVYNVTNQRYWTNIVAGGLNGYSGNGNATADVGDPRSAMLTVQFAL</sequence>
<name>E7S050_9BURK</name>
<accession>E7S050</accession>
<dbReference type="Proteomes" id="UP000011021">
    <property type="component" value="Unassembled WGS sequence"/>
</dbReference>
<evidence type="ECO:0000256" key="2">
    <source>
        <dbReference type="ARBA" id="ARBA00009810"/>
    </source>
</evidence>
<dbReference type="PANTHER" id="PTHR32552:SF82">
    <property type="entry name" value="FCUA PROTEIN"/>
    <property type="match status" value="1"/>
</dbReference>
<evidence type="ECO:0000259" key="13">
    <source>
        <dbReference type="Pfam" id="PF07715"/>
    </source>
</evidence>
<evidence type="ECO:0000256" key="5">
    <source>
        <dbReference type="ARBA" id="ARBA00022692"/>
    </source>
</evidence>
<evidence type="ECO:0000256" key="10">
    <source>
        <dbReference type="PROSITE-ProRule" id="PRU01360"/>
    </source>
</evidence>
<dbReference type="HOGENOM" id="CLU_008287_22_1_4"/>
<evidence type="ECO:0000256" key="6">
    <source>
        <dbReference type="ARBA" id="ARBA00023077"/>
    </source>
</evidence>
<keyword evidence="4 10" id="KW-1134">Transmembrane beta strand</keyword>
<evidence type="ECO:0000256" key="7">
    <source>
        <dbReference type="ARBA" id="ARBA00023136"/>
    </source>
</evidence>
<dbReference type="PROSITE" id="PS52016">
    <property type="entry name" value="TONB_DEPENDENT_REC_3"/>
    <property type="match status" value="1"/>
</dbReference>
<proteinExistence type="inferred from homology"/>
<organism evidence="14 15">
    <name type="scientific">Lautropia mirabilis ATCC 51599</name>
    <dbReference type="NCBI Taxonomy" id="887898"/>
    <lineage>
        <taxon>Bacteria</taxon>
        <taxon>Pseudomonadati</taxon>
        <taxon>Pseudomonadota</taxon>
        <taxon>Betaproteobacteria</taxon>
        <taxon>Burkholderiales</taxon>
        <taxon>Burkholderiaceae</taxon>
        <taxon>Lautropia</taxon>
    </lineage>
</organism>
<dbReference type="InterPro" id="IPR000531">
    <property type="entry name" value="Beta-barrel_TonB"/>
</dbReference>
<comment type="subcellular location">
    <subcellularLocation>
        <location evidence="1 10">Cell outer membrane</location>
        <topology evidence="1 10">Multi-pass membrane protein</topology>
    </subcellularLocation>
</comment>
<dbReference type="eggNOG" id="COG4774">
    <property type="taxonomic scope" value="Bacteria"/>
</dbReference>
<gene>
    <name evidence="14" type="ORF">HMPREF0551_2314</name>
</gene>
<dbReference type="InterPro" id="IPR039426">
    <property type="entry name" value="TonB-dep_rcpt-like"/>
</dbReference>
<keyword evidence="3 10" id="KW-0813">Transport</keyword>
<evidence type="ECO:0000259" key="12">
    <source>
        <dbReference type="Pfam" id="PF00593"/>
    </source>
</evidence>
<reference evidence="14 15" key="1">
    <citation type="submission" date="2010-12" db="EMBL/GenBank/DDBJ databases">
        <authorList>
            <person name="Muzny D."/>
            <person name="Qin X."/>
            <person name="Deng J."/>
            <person name="Jiang H."/>
            <person name="Liu Y."/>
            <person name="Qu J."/>
            <person name="Song X.-Z."/>
            <person name="Zhang L."/>
            <person name="Thornton R."/>
            <person name="Coyle M."/>
            <person name="Francisco L."/>
            <person name="Jackson L."/>
            <person name="Javaid M."/>
            <person name="Korchina V."/>
            <person name="Kovar C."/>
            <person name="Mata R."/>
            <person name="Mathew T."/>
            <person name="Ngo R."/>
            <person name="Nguyen L."/>
            <person name="Nguyen N."/>
            <person name="Okwuonu G."/>
            <person name="Ongeri F."/>
            <person name="Pham C."/>
            <person name="Simmons D."/>
            <person name="Wilczek-Boney K."/>
            <person name="Hale W."/>
            <person name="Jakkamsetti A."/>
            <person name="Pham P."/>
            <person name="Ruth R."/>
            <person name="San Lucas F."/>
            <person name="Warren J."/>
            <person name="Zhang J."/>
            <person name="Zhao Z."/>
            <person name="Zhou C."/>
            <person name="Zhu D."/>
            <person name="Lee S."/>
            <person name="Bess C."/>
            <person name="Blankenburg K."/>
            <person name="Forbes L."/>
            <person name="Fu Q."/>
            <person name="Gubbala S."/>
            <person name="Hirani K."/>
            <person name="Jayaseelan J.C."/>
            <person name="Lara F."/>
            <person name="Munidasa M."/>
            <person name="Palculict T."/>
            <person name="Patil S."/>
            <person name="Pu L.-L."/>
            <person name="Saada N."/>
            <person name="Tang L."/>
            <person name="Weissenberger G."/>
            <person name="Zhu Y."/>
            <person name="Hemphill L."/>
            <person name="Shang Y."/>
            <person name="Youmans B."/>
            <person name="Ayvaz T."/>
            <person name="Ross M."/>
            <person name="Santibanez J."/>
            <person name="Aqrawi P."/>
            <person name="Gross S."/>
            <person name="Joshi V."/>
            <person name="Fowler G."/>
            <person name="Nazareth L."/>
            <person name="Reid J."/>
            <person name="Worley K."/>
            <person name="Petrosino J."/>
            <person name="Highlander S."/>
            <person name="Gibbs R."/>
        </authorList>
    </citation>
    <scope>NUCLEOTIDE SEQUENCE [LARGE SCALE GENOMIC DNA]</scope>
    <source>
        <strain evidence="14 15">ATCC 51599</strain>
    </source>
</reference>
<evidence type="ECO:0000256" key="1">
    <source>
        <dbReference type="ARBA" id="ARBA00004571"/>
    </source>
</evidence>
<dbReference type="CDD" id="cd01347">
    <property type="entry name" value="ligand_gated_channel"/>
    <property type="match status" value="1"/>
</dbReference>
<dbReference type="AlphaFoldDB" id="E7S050"/>